<dbReference type="Gene3D" id="3.30.70.270">
    <property type="match status" value="1"/>
</dbReference>
<dbReference type="InterPro" id="IPR029787">
    <property type="entry name" value="Nucleotide_cyclase"/>
</dbReference>
<dbReference type="RefSeq" id="WP_173680328.1">
    <property type="nucleotide sequence ID" value="NZ_JAAZWO010000002.1"/>
</dbReference>
<dbReference type="SMART" id="SM00471">
    <property type="entry name" value="HDc"/>
    <property type="match status" value="1"/>
</dbReference>
<feature type="domain" description="GGDEF" evidence="2">
    <location>
        <begin position="221"/>
        <end position="356"/>
    </location>
</feature>
<evidence type="ECO:0000259" key="2">
    <source>
        <dbReference type="PROSITE" id="PS50887"/>
    </source>
</evidence>
<dbReference type="InterPro" id="IPR006675">
    <property type="entry name" value="HDIG_dom"/>
</dbReference>
<dbReference type="SMART" id="SM00267">
    <property type="entry name" value="GGDEF"/>
    <property type="match status" value="1"/>
</dbReference>
<dbReference type="InterPro" id="IPR037522">
    <property type="entry name" value="HD_GYP_dom"/>
</dbReference>
<feature type="transmembrane region" description="Helical" evidence="1">
    <location>
        <begin position="84"/>
        <end position="104"/>
    </location>
</feature>
<dbReference type="PROSITE" id="PS51832">
    <property type="entry name" value="HD_GYP"/>
    <property type="match status" value="1"/>
</dbReference>
<dbReference type="NCBIfam" id="TIGR00277">
    <property type="entry name" value="HDIG"/>
    <property type="match status" value="1"/>
</dbReference>
<dbReference type="SUPFAM" id="SSF109604">
    <property type="entry name" value="HD-domain/PDEase-like"/>
    <property type="match status" value="1"/>
</dbReference>
<keyword evidence="1" id="KW-0472">Membrane</keyword>
<evidence type="ECO:0000256" key="1">
    <source>
        <dbReference type="SAM" id="Phobius"/>
    </source>
</evidence>
<evidence type="ECO:0000313" key="4">
    <source>
        <dbReference type="EMBL" id="MBC2396545.1"/>
    </source>
</evidence>
<feature type="transmembrane region" description="Helical" evidence="1">
    <location>
        <begin position="45"/>
        <end position="72"/>
    </location>
</feature>
<dbReference type="AlphaFoldDB" id="A0A923E9V1"/>
<organism evidence="4 5">
    <name type="scientific">Clostridium tetanomorphum</name>
    <dbReference type="NCBI Taxonomy" id="1553"/>
    <lineage>
        <taxon>Bacteria</taxon>
        <taxon>Bacillati</taxon>
        <taxon>Bacillota</taxon>
        <taxon>Clostridia</taxon>
        <taxon>Eubacteriales</taxon>
        <taxon>Clostridiaceae</taxon>
        <taxon>Clostridium</taxon>
    </lineage>
</organism>
<dbReference type="NCBIfam" id="TIGR00254">
    <property type="entry name" value="GGDEF"/>
    <property type="match status" value="1"/>
</dbReference>
<dbReference type="Gene3D" id="1.10.3210.10">
    <property type="entry name" value="Hypothetical protein af1432"/>
    <property type="match status" value="1"/>
</dbReference>
<dbReference type="PROSITE" id="PS50887">
    <property type="entry name" value="GGDEF"/>
    <property type="match status" value="1"/>
</dbReference>
<name>A0A923E9V1_CLOTT</name>
<dbReference type="InterPro" id="IPR043128">
    <property type="entry name" value="Rev_trsase/Diguanyl_cyclase"/>
</dbReference>
<dbReference type="FunFam" id="3.30.70.270:FF:000001">
    <property type="entry name" value="Diguanylate cyclase domain protein"/>
    <property type="match status" value="1"/>
</dbReference>
<gene>
    <name evidence="4" type="ORF">HGG79_01960</name>
</gene>
<dbReference type="Pfam" id="PF13487">
    <property type="entry name" value="HD_5"/>
    <property type="match status" value="1"/>
</dbReference>
<feature type="transmembrane region" description="Helical" evidence="1">
    <location>
        <begin position="12"/>
        <end position="33"/>
    </location>
</feature>
<dbReference type="EMBL" id="JAAZWO010000002">
    <property type="protein sequence ID" value="MBC2396545.1"/>
    <property type="molecule type" value="Genomic_DNA"/>
</dbReference>
<dbReference type="InterPro" id="IPR000160">
    <property type="entry name" value="GGDEF_dom"/>
</dbReference>
<protein>
    <submittedName>
        <fullName evidence="4">Diguanylate cyclase</fullName>
    </submittedName>
</protein>
<accession>A0A923E9V1</accession>
<dbReference type="SUPFAM" id="SSF55073">
    <property type="entry name" value="Nucleotide cyclase"/>
    <property type="match status" value="1"/>
</dbReference>
<reference evidence="4 5" key="1">
    <citation type="submission" date="2020-04" db="EMBL/GenBank/DDBJ databases">
        <title>Genomic insights into acetone-butanol-ethanol (ABE) fermentation by sequencing solventogenic clostridia strains.</title>
        <authorList>
            <person name="Brown S."/>
        </authorList>
    </citation>
    <scope>NUCLEOTIDE SEQUENCE [LARGE SCALE GENOMIC DNA]</scope>
    <source>
        <strain evidence="4 5">DJ011</strain>
    </source>
</reference>
<keyword evidence="5" id="KW-1185">Reference proteome</keyword>
<evidence type="ECO:0000259" key="3">
    <source>
        <dbReference type="PROSITE" id="PS51832"/>
    </source>
</evidence>
<sequence>MNQNKMNRQKVILETLSIVKLISLLFSSIIFISRCSNFDITTSGGYFNMIICVSIALMLTFLYGVWSFFIINKFQWKWIKWIQYVENFLFVLCFFILVLMSGANESNYKFIFLFIIITSSIQFGIKYGVTLAMVCSLMLLTMDLISGTEIEINQYFENDLILVGVFLLTACTLGYYSKIENKHIEYLSYLANIDGLTELYNHKYFHEYLKTSIERCRRLGKNVALILIDIDYFKNYNDLYGHQKGDMVLRTIGFILKNSVKDGQIACRYGGEEFAIIIPYKDEKYTLNLAESIRKKIEEYKFEGEENQPNGKVTVSIGVSIFPNKSKNENELVNSADDALYRAKFFNKNRVECYYSVLDELKNDIEKEHVNLISSIKTLIGIINAKDRYTYAHVERVVVYSKLLGSKLNLCEEDKKVLEYGAYMHDIGKINISADILNKKVPLSDEEWNIIKCHPKNGVKILQSVNSLEKVIPLIKYHHERYDGKGYPEGLQGEEIPYLVRILTVADSFDAMTSNRPYNKKKNYKDAIFELKRCSGSQFDPKIVEAFIEIVEENRGEIDNIINTV</sequence>
<evidence type="ECO:0000313" key="5">
    <source>
        <dbReference type="Proteomes" id="UP000563151"/>
    </source>
</evidence>
<keyword evidence="1" id="KW-1133">Transmembrane helix</keyword>
<dbReference type="InterPro" id="IPR003607">
    <property type="entry name" value="HD/PDEase_dom"/>
</dbReference>
<dbReference type="PANTHER" id="PTHR43155">
    <property type="entry name" value="CYCLIC DI-GMP PHOSPHODIESTERASE PA4108-RELATED"/>
    <property type="match status" value="1"/>
</dbReference>
<dbReference type="CDD" id="cd00077">
    <property type="entry name" value="HDc"/>
    <property type="match status" value="1"/>
</dbReference>
<dbReference type="CDD" id="cd01949">
    <property type="entry name" value="GGDEF"/>
    <property type="match status" value="1"/>
</dbReference>
<keyword evidence="1" id="KW-0812">Transmembrane</keyword>
<dbReference type="Proteomes" id="UP000563151">
    <property type="component" value="Unassembled WGS sequence"/>
</dbReference>
<dbReference type="PANTHER" id="PTHR43155:SF2">
    <property type="entry name" value="CYCLIC DI-GMP PHOSPHODIESTERASE PA4108"/>
    <property type="match status" value="1"/>
</dbReference>
<proteinExistence type="predicted"/>
<feature type="transmembrane region" description="Helical" evidence="1">
    <location>
        <begin position="110"/>
        <end position="140"/>
    </location>
</feature>
<comment type="caution">
    <text evidence="4">The sequence shown here is derived from an EMBL/GenBank/DDBJ whole genome shotgun (WGS) entry which is preliminary data.</text>
</comment>
<feature type="domain" description="HD-GYP" evidence="3">
    <location>
        <begin position="368"/>
        <end position="563"/>
    </location>
</feature>
<dbReference type="Pfam" id="PF00990">
    <property type="entry name" value="GGDEF"/>
    <property type="match status" value="1"/>
</dbReference>
<feature type="transmembrane region" description="Helical" evidence="1">
    <location>
        <begin position="160"/>
        <end position="177"/>
    </location>
</feature>